<dbReference type="AlphaFoldDB" id="A0A559M8D3"/>
<dbReference type="Pfam" id="PF00856">
    <property type="entry name" value="SET"/>
    <property type="match status" value="1"/>
</dbReference>
<evidence type="ECO:0000313" key="3">
    <source>
        <dbReference type="Proteomes" id="UP000315522"/>
    </source>
</evidence>
<dbReference type="EMBL" id="QGML01001357">
    <property type="protein sequence ID" value="TVY89221.1"/>
    <property type="molecule type" value="Genomic_DNA"/>
</dbReference>
<dbReference type="CDD" id="cd20071">
    <property type="entry name" value="SET_SMYD"/>
    <property type="match status" value="1"/>
</dbReference>
<evidence type="ECO:0000313" key="2">
    <source>
        <dbReference type="EMBL" id="TVY89221.1"/>
    </source>
</evidence>
<dbReference type="InterPro" id="IPR011990">
    <property type="entry name" value="TPR-like_helical_dom_sf"/>
</dbReference>
<dbReference type="InterPro" id="IPR046341">
    <property type="entry name" value="SET_dom_sf"/>
</dbReference>
<dbReference type="Proteomes" id="UP000315522">
    <property type="component" value="Unassembled WGS sequence"/>
</dbReference>
<sequence length="332" mass="37922">MDDDARHLIEQKESQGKGLGIFARQNIPCGTRIIAEAGSLKVNRDTTSAPDIIHAFKRLSPPQQKSYLELHEYACDAFKRAAEQEMDRDWEKMPQLHRRVLAVWVANCFGDVFLLGSRINHSCAPNVHFAYNAALGKQTFHAIRDIEAGEELTVMYINGTNRTRGQRQDELKKWGFRCNCPICEDTPRGRKKEEKRVELFRLDQELATYTRFNFQHGPEDSWKKALKAAQRMAGLQKSEGLLNRDLSISYHDAARYSARLGDASMALLWAEKELEVDRYCVGVDHPHYSSESDTVTQLREAVESSQPFDQSVIKWFDSYDSPSNDNEACAVM</sequence>
<accession>A0A559M8D3</accession>
<dbReference type="SMART" id="SM00317">
    <property type="entry name" value="SET"/>
    <property type="match status" value="1"/>
</dbReference>
<dbReference type="SUPFAM" id="SSF82199">
    <property type="entry name" value="SET domain"/>
    <property type="match status" value="1"/>
</dbReference>
<evidence type="ECO:0000259" key="1">
    <source>
        <dbReference type="PROSITE" id="PS50280"/>
    </source>
</evidence>
<proteinExistence type="predicted"/>
<comment type="caution">
    <text evidence="2">The sequence shown here is derived from an EMBL/GenBank/DDBJ whole genome shotgun (WGS) entry which is preliminary data.</text>
</comment>
<dbReference type="Gene3D" id="1.25.40.10">
    <property type="entry name" value="Tetratricopeptide repeat domain"/>
    <property type="match status" value="1"/>
</dbReference>
<dbReference type="InterPro" id="IPR053185">
    <property type="entry name" value="SET_domain_protein"/>
</dbReference>
<reference evidence="2 3" key="1">
    <citation type="submission" date="2018-05" db="EMBL/GenBank/DDBJ databases">
        <title>Genome sequencing and assembly of the regulated plant pathogen Lachnellula willkommii and related sister species for the development of diagnostic species identification markers.</title>
        <authorList>
            <person name="Giroux E."/>
            <person name="Bilodeau G."/>
        </authorList>
    </citation>
    <scope>NUCLEOTIDE SEQUENCE [LARGE SCALE GENOMIC DNA]</scope>
    <source>
        <strain evidence="2 3">CBS 172.35</strain>
    </source>
</reference>
<dbReference type="InterPro" id="IPR001214">
    <property type="entry name" value="SET_dom"/>
</dbReference>
<dbReference type="PROSITE" id="PS50280">
    <property type="entry name" value="SET"/>
    <property type="match status" value="1"/>
</dbReference>
<feature type="domain" description="SET" evidence="1">
    <location>
        <begin position="7"/>
        <end position="157"/>
    </location>
</feature>
<dbReference type="PANTHER" id="PTHR47332">
    <property type="entry name" value="SET DOMAIN-CONTAINING PROTEIN 5"/>
    <property type="match status" value="1"/>
</dbReference>
<organism evidence="2 3">
    <name type="scientific">Lachnellula willkommii</name>
    <dbReference type="NCBI Taxonomy" id="215461"/>
    <lineage>
        <taxon>Eukaryota</taxon>
        <taxon>Fungi</taxon>
        <taxon>Dikarya</taxon>
        <taxon>Ascomycota</taxon>
        <taxon>Pezizomycotina</taxon>
        <taxon>Leotiomycetes</taxon>
        <taxon>Helotiales</taxon>
        <taxon>Lachnaceae</taxon>
        <taxon>Lachnellula</taxon>
    </lineage>
</organism>
<protein>
    <submittedName>
        <fullName evidence="2">SET domain-containing protein</fullName>
    </submittedName>
</protein>
<gene>
    <name evidence="2" type="primary">set5_0</name>
    <name evidence="2" type="ORF">LAWI1_G004216</name>
</gene>
<name>A0A559M8D3_9HELO</name>
<keyword evidence="3" id="KW-1185">Reference proteome</keyword>
<dbReference type="Gene3D" id="2.170.270.10">
    <property type="entry name" value="SET domain"/>
    <property type="match status" value="1"/>
</dbReference>
<dbReference type="PANTHER" id="PTHR47332:SF2">
    <property type="entry name" value="SET-6"/>
    <property type="match status" value="1"/>
</dbReference>